<dbReference type="SUPFAM" id="SSF53335">
    <property type="entry name" value="S-adenosyl-L-methionine-dependent methyltransferases"/>
    <property type="match status" value="1"/>
</dbReference>
<accession>A0ABV4AMA1</accession>
<dbReference type="GO" id="GO:0032259">
    <property type="term" value="P:methylation"/>
    <property type="evidence" value="ECO:0007669"/>
    <property type="project" value="UniProtKB-KW"/>
</dbReference>
<comment type="caution">
    <text evidence="1">The sequence shown here is derived from an EMBL/GenBank/DDBJ whole genome shotgun (WGS) entry which is preliminary data.</text>
</comment>
<dbReference type="Gene3D" id="3.40.50.150">
    <property type="entry name" value="Vaccinia Virus protein VP39"/>
    <property type="match status" value="1"/>
</dbReference>
<organism evidence="1 2">
    <name type="scientific">Isoalcanivorax beigongshangi</name>
    <dbReference type="NCBI Taxonomy" id="3238810"/>
    <lineage>
        <taxon>Bacteria</taxon>
        <taxon>Pseudomonadati</taxon>
        <taxon>Pseudomonadota</taxon>
        <taxon>Gammaproteobacteria</taxon>
        <taxon>Oceanospirillales</taxon>
        <taxon>Alcanivoracaceae</taxon>
        <taxon>Isoalcanivorax</taxon>
    </lineage>
</organism>
<protein>
    <submittedName>
        <fullName evidence="1">Class I SAM-dependent methyltransferase</fullName>
        <ecNumber evidence="1">2.1.1.-</ecNumber>
    </submittedName>
</protein>
<dbReference type="RefSeq" id="WP_369456032.1">
    <property type="nucleotide sequence ID" value="NZ_JBGCUO010000001.1"/>
</dbReference>
<dbReference type="InterPro" id="IPR029063">
    <property type="entry name" value="SAM-dependent_MTases_sf"/>
</dbReference>
<sequence>MPCVAERPACPLCHTAGSSLFCTAPQGDKLLDYYRCSECRLTFVAPAQLPTLAEEKAEYDLHCNDPQDAGYRAFLARLAAPLQALLPPAATGLDFGCGPGPTLSLMFREAGFSCADYDPLYANDPQLLTRNYDFISCTEVAEHFHQPGDSFALLQRLLRPGGVLGVMTRWLMADPQFERWHYRRDPSHVCFYKPATFEWIAARWDLVLHLPATDIALLQRP</sequence>
<dbReference type="EMBL" id="JBGCUO010000001">
    <property type="protein sequence ID" value="MEY1662805.1"/>
    <property type="molecule type" value="Genomic_DNA"/>
</dbReference>
<dbReference type="Proteomes" id="UP001562065">
    <property type="component" value="Unassembled WGS sequence"/>
</dbReference>
<proteinExistence type="predicted"/>
<evidence type="ECO:0000313" key="1">
    <source>
        <dbReference type="EMBL" id="MEY1662805.1"/>
    </source>
</evidence>
<dbReference type="GO" id="GO:0008168">
    <property type="term" value="F:methyltransferase activity"/>
    <property type="evidence" value="ECO:0007669"/>
    <property type="project" value="UniProtKB-KW"/>
</dbReference>
<keyword evidence="1" id="KW-0489">Methyltransferase</keyword>
<dbReference type="Pfam" id="PF13489">
    <property type="entry name" value="Methyltransf_23"/>
    <property type="match status" value="1"/>
</dbReference>
<gene>
    <name evidence="1" type="ORF">AB5I84_11645</name>
</gene>
<keyword evidence="1" id="KW-0808">Transferase</keyword>
<keyword evidence="2" id="KW-1185">Reference proteome</keyword>
<dbReference type="EC" id="2.1.1.-" evidence="1"/>
<reference evidence="1 2" key="1">
    <citation type="submission" date="2024-07" db="EMBL/GenBank/DDBJ databases">
        <authorList>
            <person name="Ren Q."/>
        </authorList>
    </citation>
    <scope>NUCLEOTIDE SEQUENCE [LARGE SCALE GENOMIC DNA]</scope>
    <source>
        <strain evidence="1 2">REN37</strain>
    </source>
</reference>
<evidence type="ECO:0000313" key="2">
    <source>
        <dbReference type="Proteomes" id="UP001562065"/>
    </source>
</evidence>
<name>A0ABV4AMA1_9GAMM</name>